<organism evidence="3 4">
    <name type="scientific">Thioalkalicoccus limnaeus</name>
    <dbReference type="NCBI Taxonomy" id="120681"/>
    <lineage>
        <taxon>Bacteria</taxon>
        <taxon>Pseudomonadati</taxon>
        <taxon>Pseudomonadota</taxon>
        <taxon>Gammaproteobacteria</taxon>
        <taxon>Chromatiales</taxon>
        <taxon>Chromatiaceae</taxon>
        <taxon>Thioalkalicoccus</taxon>
    </lineage>
</organism>
<dbReference type="RefSeq" id="WP_369667698.1">
    <property type="nucleotide sequence ID" value="NZ_JBDKXB010000019.1"/>
</dbReference>
<dbReference type="InterPro" id="IPR006894">
    <property type="entry name" value="HupH_Hydgase_express_prot_C"/>
</dbReference>
<dbReference type="EMBL" id="JBDKXB010000019">
    <property type="protein sequence ID" value="MEY6433312.1"/>
    <property type="molecule type" value="Genomic_DNA"/>
</dbReference>
<dbReference type="Proteomes" id="UP001564408">
    <property type="component" value="Unassembled WGS sequence"/>
</dbReference>
<gene>
    <name evidence="3" type="ORF">ABC977_12955</name>
</gene>
<protein>
    <submittedName>
        <fullName evidence="3">Hydrogenase expression/formation C-terminal domain-containing protein</fullName>
    </submittedName>
</protein>
<comment type="similarity">
    <text evidence="1">Belongs to the HupH/HyaF family.</text>
</comment>
<proteinExistence type="inferred from homology"/>
<name>A0ABV4BGB2_9GAMM</name>
<comment type="caution">
    <text evidence="3">The sequence shown here is derived from an EMBL/GenBank/DDBJ whole genome shotgun (WGS) entry which is preliminary data.</text>
</comment>
<sequence length="141" mass="15553">MIDSESKPSVADGRTVPDWDGGWAVMRQIREALRCLVERREPRQIDLRGQPFAPGDLERLLGWLGRGEVAATVTALGPTRVWESAIPGVWVVEHRDGEERPLALQIEVAEVPAILRSQPEDLERALALLDERLGASSAGQL</sequence>
<dbReference type="InterPro" id="IPR038527">
    <property type="entry name" value="HupH_C_sf"/>
</dbReference>
<evidence type="ECO:0000256" key="1">
    <source>
        <dbReference type="ARBA" id="ARBA00010832"/>
    </source>
</evidence>
<evidence type="ECO:0000313" key="3">
    <source>
        <dbReference type="EMBL" id="MEY6433312.1"/>
    </source>
</evidence>
<evidence type="ECO:0000313" key="4">
    <source>
        <dbReference type="Proteomes" id="UP001564408"/>
    </source>
</evidence>
<feature type="domain" description="HupH hydrogenase expression protein C-terminal" evidence="2">
    <location>
        <begin position="24"/>
        <end position="134"/>
    </location>
</feature>
<accession>A0ABV4BGB2</accession>
<keyword evidence="4" id="KW-1185">Reference proteome</keyword>
<dbReference type="Pfam" id="PF04809">
    <property type="entry name" value="HupH_C"/>
    <property type="match status" value="1"/>
</dbReference>
<reference evidence="3 4" key="1">
    <citation type="submission" date="2024-05" db="EMBL/GenBank/DDBJ databases">
        <title>Genome Sequence and Characterization of the New Strain Purple Sulfur Bacterium of Genus Thioalkalicoccus.</title>
        <authorList>
            <person name="Bryantseva I.A."/>
            <person name="Kyndt J.A."/>
            <person name="Imhoff J.F."/>
        </authorList>
    </citation>
    <scope>NUCLEOTIDE SEQUENCE [LARGE SCALE GENOMIC DNA]</scope>
    <source>
        <strain evidence="3 4">Um2</strain>
    </source>
</reference>
<evidence type="ECO:0000259" key="2">
    <source>
        <dbReference type="Pfam" id="PF04809"/>
    </source>
</evidence>
<dbReference type="Gene3D" id="3.30.1370.140">
    <property type="entry name" value="HupH hydrogenase expression protein, C-terminal domain"/>
    <property type="match status" value="1"/>
</dbReference>